<name>A0ABT6H3T5_9BACI</name>
<gene>
    <name evidence="16" type="ORF">P6P90_04470</name>
</gene>
<evidence type="ECO:0000256" key="7">
    <source>
        <dbReference type="ARBA" id="ARBA00022741"/>
    </source>
</evidence>
<evidence type="ECO:0000256" key="6">
    <source>
        <dbReference type="ARBA" id="ARBA00022692"/>
    </source>
</evidence>
<keyword evidence="12 15" id="KW-0472">Membrane</keyword>
<reference evidence="16 17" key="1">
    <citation type="submission" date="2023-04" db="EMBL/GenBank/DDBJ databases">
        <title>Ectobacillus antri isolated from activated sludge.</title>
        <authorList>
            <person name="Yan P."/>
            <person name="Liu X."/>
        </authorList>
    </citation>
    <scope>NUCLEOTIDE SEQUENCE [LARGE SCALE GENOMIC DNA]</scope>
    <source>
        <strain evidence="16 17">C18H</strain>
    </source>
</reference>
<proteinExistence type="inferred from homology"/>
<dbReference type="GO" id="GO:0016301">
    <property type="term" value="F:kinase activity"/>
    <property type="evidence" value="ECO:0007669"/>
    <property type="project" value="UniProtKB-KW"/>
</dbReference>
<keyword evidence="6 15" id="KW-0812">Transmembrane</keyword>
<evidence type="ECO:0000256" key="15">
    <source>
        <dbReference type="SAM" id="Phobius"/>
    </source>
</evidence>
<comment type="similarity">
    <text evidence="2">Belongs to the bacterial diacylglycerol kinase family.</text>
</comment>
<evidence type="ECO:0000313" key="16">
    <source>
        <dbReference type="EMBL" id="MDG5753252.1"/>
    </source>
</evidence>
<evidence type="ECO:0000256" key="2">
    <source>
        <dbReference type="ARBA" id="ARBA00005967"/>
    </source>
</evidence>
<evidence type="ECO:0000256" key="8">
    <source>
        <dbReference type="ARBA" id="ARBA00022777"/>
    </source>
</evidence>
<dbReference type="PROSITE" id="PS01069">
    <property type="entry name" value="DAGK_PROKAR"/>
    <property type="match status" value="1"/>
</dbReference>
<evidence type="ECO:0000256" key="11">
    <source>
        <dbReference type="ARBA" id="ARBA00023098"/>
    </source>
</evidence>
<dbReference type="InterPro" id="IPR036945">
    <property type="entry name" value="DAGK_sf"/>
</dbReference>
<dbReference type="RefSeq" id="WP_124563358.1">
    <property type="nucleotide sequence ID" value="NZ_JARRRY010000001.1"/>
</dbReference>
<evidence type="ECO:0000256" key="12">
    <source>
        <dbReference type="ARBA" id="ARBA00023136"/>
    </source>
</evidence>
<keyword evidence="5 16" id="KW-0808">Transferase</keyword>
<keyword evidence="7" id="KW-0547">Nucleotide-binding</keyword>
<feature type="transmembrane region" description="Helical" evidence="15">
    <location>
        <begin position="92"/>
        <end position="116"/>
    </location>
</feature>
<dbReference type="PANTHER" id="PTHR34299">
    <property type="entry name" value="DIACYLGLYCEROL KINASE"/>
    <property type="match status" value="1"/>
</dbReference>
<keyword evidence="13" id="KW-0594">Phospholipid biosynthesis</keyword>
<dbReference type="Pfam" id="PF01219">
    <property type="entry name" value="DAGK_prokar"/>
    <property type="match status" value="1"/>
</dbReference>
<evidence type="ECO:0000256" key="13">
    <source>
        <dbReference type="ARBA" id="ARBA00023209"/>
    </source>
</evidence>
<dbReference type="Gene3D" id="1.10.287.3610">
    <property type="match status" value="1"/>
</dbReference>
<dbReference type="InterPro" id="IPR033717">
    <property type="entry name" value="UDPK"/>
</dbReference>
<evidence type="ECO:0000256" key="10">
    <source>
        <dbReference type="ARBA" id="ARBA00022989"/>
    </source>
</evidence>
<evidence type="ECO:0000256" key="3">
    <source>
        <dbReference type="ARBA" id="ARBA00022475"/>
    </source>
</evidence>
<keyword evidence="9" id="KW-0067">ATP-binding</keyword>
<evidence type="ECO:0000256" key="9">
    <source>
        <dbReference type="ARBA" id="ARBA00022840"/>
    </source>
</evidence>
<evidence type="ECO:0000256" key="4">
    <source>
        <dbReference type="ARBA" id="ARBA00022516"/>
    </source>
</evidence>
<protein>
    <submittedName>
        <fullName evidence="16">Diacylglycerol kinase family protein</fullName>
        <ecNumber evidence="16">2.7.1.-</ecNumber>
    </submittedName>
</protein>
<dbReference type="CDD" id="cd14265">
    <property type="entry name" value="UDPK_IM_like"/>
    <property type="match status" value="1"/>
</dbReference>
<dbReference type="Proteomes" id="UP001218246">
    <property type="component" value="Unassembled WGS sequence"/>
</dbReference>
<dbReference type="EC" id="2.7.1.-" evidence="16"/>
<evidence type="ECO:0000313" key="17">
    <source>
        <dbReference type="Proteomes" id="UP001218246"/>
    </source>
</evidence>
<keyword evidence="10 15" id="KW-1133">Transmembrane helix</keyword>
<evidence type="ECO:0000256" key="14">
    <source>
        <dbReference type="ARBA" id="ARBA00023264"/>
    </source>
</evidence>
<dbReference type="PANTHER" id="PTHR34299:SF1">
    <property type="entry name" value="DIACYLGLYCEROL KINASE"/>
    <property type="match status" value="1"/>
</dbReference>
<organism evidence="16 17">
    <name type="scientific">Ectobacillus antri</name>
    <dbReference type="NCBI Taxonomy" id="2486280"/>
    <lineage>
        <taxon>Bacteria</taxon>
        <taxon>Bacillati</taxon>
        <taxon>Bacillota</taxon>
        <taxon>Bacilli</taxon>
        <taxon>Bacillales</taxon>
        <taxon>Bacillaceae</taxon>
        <taxon>Ectobacillus</taxon>
    </lineage>
</organism>
<keyword evidence="11" id="KW-0443">Lipid metabolism</keyword>
<dbReference type="InterPro" id="IPR000829">
    <property type="entry name" value="DAGK"/>
</dbReference>
<comment type="caution">
    <text evidence="16">The sequence shown here is derived from an EMBL/GenBank/DDBJ whole genome shotgun (WGS) entry which is preliminary data.</text>
</comment>
<dbReference type="EMBL" id="JARULN010000002">
    <property type="protein sequence ID" value="MDG5753252.1"/>
    <property type="molecule type" value="Genomic_DNA"/>
</dbReference>
<keyword evidence="3" id="KW-1003">Cell membrane</keyword>
<keyword evidence="17" id="KW-1185">Reference proteome</keyword>
<comment type="subcellular location">
    <subcellularLocation>
        <location evidence="1">Cell membrane</location>
        <topology evidence="1">Multi-pass membrane protein</topology>
    </subcellularLocation>
</comment>
<keyword evidence="14" id="KW-1208">Phospholipid metabolism</keyword>
<accession>A0ABT6H3T5</accession>
<sequence>MKKGKLINSFQYAFFGLWMCVRDERNMRIHIGAAVVVCGMGLCYDISRQEWSVLLLTIGAVMSLEAVNTAVEKVVDLTTTEHHPLAKYAKDVAAGAVLLFAFIAVVIGILIFSPYVQQSF</sequence>
<keyword evidence="8 16" id="KW-0418">Kinase</keyword>
<evidence type="ECO:0000256" key="1">
    <source>
        <dbReference type="ARBA" id="ARBA00004651"/>
    </source>
</evidence>
<evidence type="ECO:0000256" key="5">
    <source>
        <dbReference type="ARBA" id="ARBA00022679"/>
    </source>
</evidence>
<keyword evidence="4" id="KW-0444">Lipid biosynthesis</keyword>